<comment type="similarity">
    <text evidence="1 5">Belongs to the pseudouridine synthase RluA family.</text>
</comment>
<keyword evidence="4" id="KW-0694">RNA-binding</keyword>
<dbReference type="EC" id="5.4.99.-" evidence="5"/>
<dbReference type="NCBIfam" id="TIGR00005">
    <property type="entry name" value="rluA_subfam"/>
    <property type="match status" value="1"/>
</dbReference>
<dbReference type="PANTHER" id="PTHR21600:SF44">
    <property type="entry name" value="RIBOSOMAL LARGE SUBUNIT PSEUDOURIDINE SYNTHASE D"/>
    <property type="match status" value="1"/>
</dbReference>
<evidence type="ECO:0000256" key="5">
    <source>
        <dbReference type="RuleBase" id="RU362028"/>
    </source>
</evidence>
<dbReference type="GO" id="GO:0003723">
    <property type="term" value="F:RNA binding"/>
    <property type="evidence" value="ECO:0007669"/>
    <property type="project" value="UniProtKB-KW"/>
</dbReference>
<dbReference type="GO" id="GO:0009982">
    <property type="term" value="F:pseudouridine synthase activity"/>
    <property type="evidence" value="ECO:0007669"/>
    <property type="project" value="InterPro"/>
</dbReference>
<gene>
    <name evidence="7" type="primary">rluD_2</name>
    <name evidence="7" type="ORF">NCTC11190_01686</name>
</gene>
<dbReference type="EMBL" id="UGVL01000001">
    <property type="protein sequence ID" value="SUE34462.1"/>
    <property type="molecule type" value="Genomic_DNA"/>
</dbReference>
<protein>
    <recommendedName>
        <fullName evidence="5">Pseudouridine synthase</fullName>
        <ecNumber evidence="5">5.4.99.-</ecNumber>
    </recommendedName>
</protein>
<evidence type="ECO:0000256" key="4">
    <source>
        <dbReference type="PROSITE-ProRule" id="PRU00182"/>
    </source>
</evidence>
<dbReference type="PANTHER" id="PTHR21600">
    <property type="entry name" value="MITOCHONDRIAL RNA PSEUDOURIDINE SYNTHASE"/>
    <property type="match status" value="1"/>
</dbReference>
<reference evidence="7 8" key="1">
    <citation type="submission" date="2018-06" db="EMBL/GenBank/DDBJ databases">
        <authorList>
            <consortium name="Pathogen Informatics"/>
            <person name="Doyle S."/>
        </authorList>
    </citation>
    <scope>NUCLEOTIDE SEQUENCE [LARGE SCALE GENOMIC DNA]</scope>
    <source>
        <strain evidence="7 8">NCTC11190</strain>
    </source>
</reference>
<dbReference type="CDD" id="cd00165">
    <property type="entry name" value="S4"/>
    <property type="match status" value="1"/>
</dbReference>
<comment type="function">
    <text evidence="5">Responsible for synthesis of pseudouridine from uracil.</text>
</comment>
<dbReference type="GO" id="GO:0000455">
    <property type="term" value="P:enzyme-directed rRNA pseudouridine synthesis"/>
    <property type="evidence" value="ECO:0007669"/>
    <property type="project" value="TreeGrafter"/>
</dbReference>
<evidence type="ECO:0000313" key="8">
    <source>
        <dbReference type="Proteomes" id="UP000255233"/>
    </source>
</evidence>
<dbReference type="InterPro" id="IPR006145">
    <property type="entry name" value="PsdUridine_synth_RsuA/RluA"/>
</dbReference>
<dbReference type="AlphaFoldDB" id="A0A379MV02"/>
<name>A0A379MV02_9BACT</name>
<comment type="catalytic activity">
    <reaction evidence="5">
        <text>a uridine in RNA = a pseudouridine in RNA</text>
        <dbReference type="Rhea" id="RHEA:48348"/>
        <dbReference type="Rhea" id="RHEA-COMP:12068"/>
        <dbReference type="Rhea" id="RHEA-COMP:12069"/>
        <dbReference type="ChEBI" id="CHEBI:65314"/>
        <dbReference type="ChEBI" id="CHEBI:65315"/>
    </reaction>
</comment>
<feature type="domain" description="Pseudouridine synthase RsuA/RluA-like" evidence="6">
    <location>
        <begin position="96"/>
        <end position="248"/>
    </location>
</feature>
<feature type="active site" evidence="3">
    <location>
        <position position="143"/>
    </location>
</feature>
<dbReference type="InterPro" id="IPR020103">
    <property type="entry name" value="PsdUridine_synth_cat_dom_sf"/>
</dbReference>
<dbReference type="OrthoDB" id="9796412at2"/>
<dbReference type="InterPro" id="IPR006224">
    <property type="entry name" value="PsdUridine_synth_RluA-like_CS"/>
</dbReference>
<organism evidence="7 8">
    <name type="scientific">Rikenella microfusus</name>
    <dbReference type="NCBI Taxonomy" id="28139"/>
    <lineage>
        <taxon>Bacteria</taxon>
        <taxon>Pseudomonadati</taxon>
        <taxon>Bacteroidota</taxon>
        <taxon>Bacteroidia</taxon>
        <taxon>Bacteroidales</taxon>
        <taxon>Rikenellaceae</taxon>
        <taxon>Rikenella</taxon>
    </lineage>
</organism>
<keyword evidence="2 5" id="KW-0413">Isomerase</keyword>
<dbReference type="CDD" id="cd02869">
    <property type="entry name" value="PseudoU_synth_RluA_like"/>
    <property type="match status" value="1"/>
</dbReference>
<evidence type="ECO:0000256" key="3">
    <source>
        <dbReference type="PIRSR" id="PIRSR606225-1"/>
    </source>
</evidence>
<dbReference type="Pfam" id="PF00849">
    <property type="entry name" value="PseudoU_synth_2"/>
    <property type="match status" value="1"/>
</dbReference>
<evidence type="ECO:0000256" key="2">
    <source>
        <dbReference type="ARBA" id="ARBA00023235"/>
    </source>
</evidence>
<dbReference type="PROSITE" id="PS01129">
    <property type="entry name" value="PSI_RLU"/>
    <property type="match status" value="1"/>
</dbReference>
<evidence type="ECO:0000256" key="1">
    <source>
        <dbReference type="ARBA" id="ARBA00010876"/>
    </source>
</evidence>
<dbReference type="InterPro" id="IPR006225">
    <property type="entry name" value="PsdUridine_synth_RluC/D"/>
</dbReference>
<dbReference type="GO" id="GO:0140098">
    <property type="term" value="F:catalytic activity, acting on RNA"/>
    <property type="evidence" value="ECO:0007669"/>
    <property type="project" value="UniProtKB-ARBA"/>
</dbReference>
<dbReference type="InterPro" id="IPR050188">
    <property type="entry name" value="RluA_PseudoU_synthase"/>
</dbReference>
<dbReference type="Proteomes" id="UP000255233">
    <property type="component" value="Unassembled WGS sequence"/>
</dbReference>
<dbReference type="PROSITE" id="PS50889">
    <property type="entry name" value="S4"/>
    <property type="match status" value="1"/>
</dbReference>
<dbReference type="Gene3D" id="3.30.2350.10">
    <property type="entry name" value="Pseudouridine synthase"/>
    <property type="match status" value="1"/>
</dbReference>
<proteinExistence type="inferred from homology"/>
<sequence>MRFRTFARMKKQKSETEVIVVRETGVLLPFLFSYFTDRSKTTVKSYLAHRQVSVNGCITTQFDTPLTPGDRVEIGFGRAKEGVAHPMLRIVYEDDDLIVVDKRNGLLSVATDKQIMRTAYSILSEHVKREDPRNKIFVLHRLDRETSGLMMFAKNEPIKIRVQSRWEQTVAERKYFAVVEGIVKEDEGTISTYLTESKALKVYVTVREEGKIANTGFRVLKRSEKNDVTLLELELETGRKNQIRAHMEYIGHPIVGDRKYGSKRNLIGRVALHAGVLSFIHPATGERLDFSTPVPRKFTELFG</sequence>
<keyword evidence="8" id="KW-1185">Reference proteome</keyword>
<dbReference type="STRING" id="880526.GCA_000427365_02133"/>
<evidence type="ECO:0000313" key="7">
    <source>
        <dbReference type="EMBL" id="SUE34462.1"/>
    </source>
</evidence>
<evidence type="ECO:0000259" key="6">
    <source>
        <dbReference type="Pfam" id="PF00849"/>
    </source>
</evidence>
<accession>A0A379MV02</accession>
<dbReference type="SUPFAM" id="SSF55120">
    <property type="entry name" value="Pseudouridine synthase"/>
    <property type="match status" value="1"/>
</dbReference>